<dbReference type="AlphaFoldDB" id="A0A3S1CWB6"/>
<sequence>MSASIPDNYDSYENYYGNYTNLAVSLLTHYSFDLGGYKANELIARWQVQFPLHWLHLAVVEALYQGRYKAISVEQILNIWLRRGQASFHFNMEFERLICSKFPQILTTPTSTSQQLPALPPVPQTNNYQNTYIQNSRTENNLSVELDKKDTNNQSNRNRTDSGNSYQGEKNNTMLDWTAVRRPPIPNIELVEHKSQSHVATQLVKMLPPATHHPAIEQFTPEKTKVSESFASKLKSIVRVESAEC</sequence>
<evidence type="ECO:0000313" key="3">
    <source>
        <dbReference type="Proteomes" id="UP000271624"/>
    </source>
</evidence>
<protein>
    <recommendedName>
        <fullName evidence="4">DnaD domain-containing protein</fullName>
    </recommendedName>
</protein>
<gene>
    <name evidence="2" type="ORF">DSM106972_078390</name>
</gene>
<evidence type="ECO:0000313" key="2">
    <source>
        <dbReference type="EMBL" id="RUS99397.1"/>
    </source>
</evidence>
<proteinExistence type="predicted"/>
<name>A0A3S1CWB6_9CYAN</name>
<reference evidence="2" key="2">
    <citation type="journal article" date="2019" name="Genome Biol. Evol.">
        <title>Day and night: Metabolic profiles and evolutionary relationships of six axenic non-marine cyanobacteria.</title>
        <authorList>
            <person name="Will S.E."/>
            <person name="Henke P."/>
            <person name="Boedeker C."/>
            <person name="Huang S."/>
            <person name="Brinkmann H."/>
            <person name="Rohde M."/>
            <person name="Jarek M."/>
            <person name="Friedl T."/>
            <person name="Seufert S."/>
            <person name="Schumacher M."/>
            <person name="Overmann J."/>
            <person name="Neumann-Schaal M."/>
            <person name="Petersen J."/>
        </authorList>
    </citation>
    <scope>NUCLEOTIDE SEQUENCE [LARGE SCALE GENOMIC DNA]</scope>
    <source>
        <strain evidence="2">PCC 7102</strain>
    </source>
</reference>
<keyword evidence="3" id="KW-1185">Reference proteome</keyword>
<dbReference type="EMBL" id="RSCL01000026">
    <property type="protein sequence ID" value="RUS99397.1"/>
    <property type="molecule type" value="Genomic_DNA"/>
</dbReference>
<reference evidence="2" key="1">
    <citation type="submission" date="2018-12" db="EMBL/GenBank/DDBJ databases">
        <authorList>
            <person name="Will S."/>
            <person name="Neumann-Schaal M."/>
            <person name="Henke P."/>
        </authorList>
    </citation>
    <scope>NUCLEOTIDE SEQUENCE</scope>
    <source>
        <strain evidence="2">PCC 7102</strain>
    </source>
</reference>
<dbReference type="OrthoDB" id="494931at2"/>
<evidence type="ECO:0008006" key="4">
    <source>
        <dbReference type="Google" id="ProtNLM"/>
    </source>
</evidence>
<comment type="caution">
    <text evidence="2">The sequence shown here is derived from an EMBL/GenBank/DDBJ whole genome shotgun (WGS) entry which is preliminary data.</text>
</comment>
<dbReference type="Proteomes" id="UP000271624">
    <property type="component" value="Unassembled WGS sequence"/>
</dbReference>
<feature type="compositionally biased region" description="Polar residues" evidence="1">
    <location>
        <begin position="152"/>
        <end position="171"/>
    </location>
</feature>
<evidence type="ECO:0000256" key="1">
    <source>
        <dbReference type="SAM" id="MobiDB-lite"/>
    </source>
</evidence>
<organism evidence="2 3">
    <name type="scientific">Dulcicalothrix desertica PCC 7102</name>
    <dbReference type="NCBI Taxonomy" id="232991"/>
    <lineage>
        <taxon>Bacteria</taxon>
        <taxon>Bacillati</taxon>
        <taxon>Cyanobacteriota</taxon>
        <taxon>Cyanophyceae</taxon>
        <taxon>Nostocales</taxon>
        <taxon>Calotrichaceae</taxon>
        <taxon>Dulcicalothrix</taxon>
    </lineage>
</organism>
<feature type="region of interest" description="Disordered" evidence="1">
    <location>
        <begin position="139"/>
        <end position="171"/>
    </location>
</feature>
<accession>A0A3S1CWB6</accession>